<dbReference type="GO" id="GO:0003824">
    <property type="term" value="F:catalytic activity"/>
    <property type="evidence" value="ECO:0007669"/>
    <property type="project" value="UniProtKB-ARBA"/>
</dbReference>
<dbReference type="SUPFAM" id="SSF55073">
    <property type="entry name" value="Nucleotide cyclase"/>
    <property type="match status" value="1"/>
</dbReference>
<dbReference type="CDD" id="cd01949">
    <property type="entry name" value="GGDEF"/>
    <property type="match status" value="1"/>
</dbReference>
<dbReference type="InterPro" id="IPR000160">
    <property type="entry name" value="GGDEF_dom"/>
</dbReference>
<dbReference type="SMART" id="SM00065">
    <property type="entry name" value="GAF"/>
    <property type="match status" value="1"/>
</dbReference>
<dbReference type="Gene3D" id="3.30.450.40">
    <property type="match status" value="1"/>
</dbReference>
<dbReference type="InterPro" id="IPR035919">
    <property type="entry name" value="EAL_sf"/>
</dbReference>
<dbReference type="AlphaFoldDB" id="A0A1G5P0Z1"/>
<organism evidence="4 5">
    <name type="scientific">Afifella marina DSM 2698</name>
    <dbReference type="NCBI Taxonomy" id="1120955"/>
    <lineage>
        <taxon>Bacteria</taxon>
        <taxon>Pseudomonadati</taxon>
        <taxon>Pseudomonadota</taxon>
        <taxon>Alphaproteobacteria</taxon>
        <taxon>Hyphomicrobiales</taxon>
        <taxon>Afifellaceae</taxon>
        <taxon>Afifella</taxon>
    </lineage>
</organism>
<dbReference type="PROSITE" id="PS50887">
    <property type="entry name" value="GGDEF"/>
    <property type="match status" value="1"/>
</dbReference>
<gene>
    <name evidence="4" type="ORF">SAMN03080610_03007</name>
</gene>
<dbReference type="SUPFAM" id="SSF141868">
    <property type="entry name" value="EAL domain-like"/>
    <property type="match status" value="1"/>
</dbReference>
<dbReference type="Proteomes" id="UP000199347">
    <property type="component" value="Unassembled WGS sequence"/>
</dbReference>
<evidence type="ECO:0000259" key="3">
    <source>
        <dbReference type="PROSITE" id="PS50887"/>
    </source>
</evidence>
<dbReference type="Pfam" id="PF01590">
    <property type="entry name" value="GAF"/>
    <property type="match status" value="1"/>
</dbReference>
<dbReference type="Pfam" id="PF00563">
    <property type="entry name" value="EAL"/>
    <property type="match status" value="1"/>
</dbReference>
<feature type="domain" description="GGDEF" evidence="3">
    <location>
        <begin position="333"/>
        <end position="466"/>
    </location>
</feature>
<dbReference type="FunFam" id="3.30.70.270:FF:000001">
    <property type="entry name" value="Diguanylate cyclase domain protein"/>
    <property type="match status" value="1"/>
</dbReference>
<keyword evidence="5" id="KW-1185">Reference proteome</keyword>
<dbReference type="SMART" id="SM00267">
    <property type="entry name" value="GGDEF"/>
    <property type="match status" value="1"/>
</dbReference>
<dbReference type="SUPFAM" id="SSF55785">
    <property type="entry name" value="PYP-like sensor domain (PAS domain)"/>
    <property type="match status" value="1"/>
</dbReference>
<dbReference type="OrthoDB" id="9814202at2"/>
<sequence>MTAAQIQEAMCPCPANEQERLQEVLHYRFADGGSEKALDEICGLAHSLFDVPLSFVTLVDANEEVILASCGAGDRPIPRGDAISSWAVLSDDVLVVEDALQDARFHGNEWVQRRHLRFYAGAPLIVRPGVALGTLCLIDTRPRHFSASERERLAMLAALAMNELSRRRTIIDLRRQKRLLAQATRLTKVGSWKLDVRNDSLTWSEEMYRIFELDRRVNPTREFFKQTLSSASDTDAQQAVTALVQAGKRFDREVEITTAKGHRRWIRCLAEAEWSEGRVAHVIGSVQDVTEQHQHNAEIERLAFRDGLTGLPNRALFHERLSGAIAHARQTRTSVGLIMLDLDHFKTVNDTLGHDAGDLLLCLIAERLQRVFGENNTVARLGGDEFAIIMPDIKTAADIHKAVERVMELLRHPVEHDGRNFSITASAGAAMCPLHHENPTDLLKNADIALFRAKLTGRNRLIGFQPWMRLAVERKAELVQDVRSSLTENHFRLFYQPTVSLAAPCQVTGLEALMRWEHPSKGLLTPAAFMAAFEDTECGHHLGELAFDSAILQMRRWLDEGVEFGRVAINLSSAQFRTGNLTEVILDKLAAAGVPPSRLVLEVTENTYMGWSAEMVGDALRALHIAGIQIALDDFGTGYASLTHLNQFPIDRLKIDKSFLRGTRDGAIVHAIVTLGARLGMKVVAEGVEDAEQLAILREMKCDEAQGYYFARPMPADDVPTFLAEFQTRSDGDILTVPTNPQALAQVEETQQPTCA</sequence>
<reference evidence="4 5" key="1">
    <citation type="submission" date="2016-10" db="EMBL/GenBank/DDBJ databases">
        <authorList>
            <person name="de Groot N.N."/>
        </authorList>
    </citation>
    <scope>NUCLEOTIDE SEQUENCE [LARGE SCALE GENOMIC DNA]</scope>
    <source>
        <strain evidence="4 5">DSM 2698</strain>
    </source>
</reference>
<proteinExistence type="predicted"/>
<dbReference type="NCBIfam" id="TIGR00254">
    <property type="entry name" value="GGDEF"/>
    <property type="match status" value="1"/>
</dbReference>
<accession>A0A1G5P0Z1</accession>
<dbReference type="InterPro" id="IPR001633">
    <property type="entry name" value="EAL_dom"/>
</dbReference>
<dbReference type="Gene3D" id="3.30.450.20">
    <property type="entry name" value="PAS domain"/>
    <property type="match status" value="1"/>
</dbReference>
<evidence type="ECO:0000259" key="1">
    <source>
        <dbReference type="PROSITE" id="PS50113"/>
    </source>
</evidence>
<dbReference type="Pfam" id="PF00990">
    <property type="entry name" value="GGDEF"/>
    <property type="match status" value="1"/>
</dbReference>
<evidence type="ECO:0000259" key="2">
    <source>
        <dbReference type="PROSITE" id="PS50883"/>
    </source>
</evidence>
<dbReference type="InterPro" id="IPR029016">
    <property type="entry name" value="GAF-like_dom_sf"/>
</dbReference>
<dbReference type="SUPFAM" id="SSF55781">
    <property type="entry name" value="GAF domain-like"/>
    <property type="match status" value="1"/>
</dbReference>
<dbReference type="InterPro" id="IPR052155">
    <property type="entry name" value="Biofilm_reg_signaling"/>
</dbReference>
<dbReference type="SMART" id="SM00052">
    <property type="entry name" value="EAL"/>
    <property type="match status" value="1"/>
</dbReference>
<name>A0A1G5P0Z1_AFIMA</name>
<dbReference type="Gene3D" id="3.20.20.450">
    <property type="entry name" value="EAL domain"/>
    <property type="match status" value="1"/>
</dbReference>
<dbReference type="CDD" id="cd01948">
    <property type="entry name" value="EAL"/>
    <property type="match status" value="1"/>
</dbReference>
<dbReference type="InterPro" id="IPR029787">
    <property type="entry name" value="Nucleotide_cyclase"/>
</dbReference>
<dbReference type="InterPro" id="IPR035965">
    <property type="entry name" value="PAS-like_dom_sf"/>
</dbReference>
<dbReference type="PROSITE" id="PS50883">
    <property type="entry name" value="EAL"/>
    <property type="match status" value="1"/>
</dbReference>
<dbReference type="InterPro" id="IPR003018">
    <property type="entry name" value="GAF"/>
</dbReference>
<dbReference type="InterPro" id="IPR043128">
    <property type="entry name" value="Rev_trsase/Diguanyl_cyclase"/>
</dbReference>
<dbReference type="PANTHER" id="PTHR44757:SF2">
    <property type="entry name" value="BIOFILM ARCHITECTURE MAINTENANCE PROTEIN MBAA"/>
    <property type="match status" value="1"/>
</dbReference>
<dbReference type="Gene3D" id="3.30.70.270">
    <property type="match status" value="1"/>
</dbReference>
<feature type="domain" description="EAL" evidence="2">
    <location>
        <begin position="475"/>
        <end position="727"/>
    </location>
</feature>
<evidence type="ECO:0000313" key="4">
    <source>
        <dbReference type="EMBL" id="SCZ43204.1"/>
    </source>
</evidence>
<dbReference type="PANTHER" id="PTHR44757">
    <property type="entry name" value="DIGUANYLATE CYCLASE DGCP"/>
    <property type="match status" value="1"/>
</dbReference>
<dbReference type="STRING" id="1120955.SAMN03080610_03007"/>
<dbReference type="PROSITE" id="PS50113">
    <property type="entry name" value="PAC"/>
    <property type="match status" value="1"/>
</dbReference>
<dbReference type="InterPro" id="IPR000700">
    <property type="entry name" value="PAS-assoc_C"/>
</dbReference>
<evidence type="ECO:0000313" key="5">
    <source>
        <dbReference type="Proteomes" id="UP000199347"/>
    </source>
</evidence>
<protein>
    <submittedName>
        <fullName evidence="4">Diguanylate cyclase (GGDEF) domain-containing protein</fullName>
    </submittedName>
</protein>
<feature type="domain" description="PAC" evidence="1">
    <location>
        <begin position="250"/>
        <end position="301"/>
    </location>
</feature>
<dbReference type="EMBL" id="FMVW01000008">
    <property type="protein sequence ID" value="SCZ43204.1"/>
    <property type="molecule type" value="Genomic_DNA"/>
</dbReference>